<dbReference type="Proteomes" id="UP001272242">
    <property type="component" value="Unassembled WGS sequence"/>
</dbReference>
<organism evidence="1 2">
    <name type="scientific">Gemmata algarum</name>
    <dbReference type="NCBI Taxonomy" id="2975278"/>
    <lineage>
        <taxon>Bacteria</taxon>
        <taxon>Pseudomonadati</taxon>
        <taxon>Planctomycetota</taxon>
        <taxon>Planctomycetia</taxon>
        <taxon>Gemmatales</taxon>
        <taxon>Gemmataceae</taxon>
        <taxon>Gemmata</taxon>
    </lineage>
</organism>
<accession>A0ABU5F3Z1</accession>
<keyword evidence="2" id="KW-1185">Reference proteome</keyword>
<dbReference type="RefSeq" id="WP_320687139.1">
    <property type="nucleotide sequence ID" value="NZ_JAXBLV010000180.1"/>
</dbReference>
<evidence type="ECO:0000313" key="1">
    <source>
        <dbReference type="EMBL" id="MDY3560594.1"/>
    </source>
</evidence>
<sequence>MTTDLPRVFADGRGVWRQEEPGQEPWGIAWDEIVCVTGAKLDVVDAVYTYLELAFEFGKWVEVYADWVGFPEVVRAITERLPGIRSSWYEEIERLEPRQAPLTVWWRAEPGAAPDCYKVSGS</sequence>
<gene>
    <name evidence="1" type="ORF">R5W23_001839</name>
</gene>
<reference evidence="2" key="1">
    <citation type="journal article" date="2023" name="Mar. Drugs">
        <title>Gemmata algarum, a Novel Planctomycete Isolated from an Algal Mat, Displays Antimicrobial Activity.</title>
        <authorList>
            <person name="Kumar G."/>
            <person name="Kallscheuer N."/>
            <person name="Kashif M."/>
            <person name="Ahamad S."/>
            <person name="Jagadeeshwari U."/>
            <person name="Pannikurungottu S."/>
            <person name="Haufschild T."/>
            <person name="Kabuu M."/>
            <person name="Sasikala C."/>
            <person name="Jogler C."/>
            <person name="Ramana C."/>
        </authorList>
    </citation>
    <scope>NUCLEOTIDE SEQUENCE [LARGE SCALE GENOMIC DNA]</scope>
    <source>
        <strain evidence="2">JC673</strain>
    </source>
</reference>
<evidence type="ECO:0000313" key="2">
    <source>
        <dbReference type="Proteomes" id="UP001272242"/>
    </source>
</evidence>
<comment type="caution">
    <text evidence="1">The sequence shown here is derived from an EMBL/GenBank/DDBJ whole genome shotgun (WGS) entry which is preliminary data.</text>
</comment>
<proteinExistence type="predicted"/>
<dbReference type="EMBL" id="JAXBLV010000180">
    <property type="protein sequence ID" value="MDY3560594.1"/>
    <property type="molecule type" value="Genomic_DNA"/>
</dbReference>
<name>A0ABU5F3Z1_9BACT</name>
<protein>
    <submittedName>
        <fullName evidence="1">Uncharacterized protein</fullName>
    </submittedName>
</protein>